<dbReference type="AlphaFoldDB" id="A0A8J7K4N0"/>
<keyword evidence="11" id="KW-1185">Reference proteome</keyword>
<comment type="function">
    <text evidence="9">Catalyzes the transfer of an acyl chain from an acyl-[acyl-carrier-protein] (ACP) to a Kdo(2)-lipid IV(A) to form a Kdo(2)-(acyl)-lipid IV(A).</text>
</comment>
<evidence type="ECO:0000256" key="1">
    <source>
        <dbReference type="ARBA" id="ARBA00022475"/>
    </source>
</evidence>
<dbReference type="Pfam" id="PF03279">
    <property type="entry name" value="Lip_A_acyltrans"/>
    <property type="match status" value="1"/>
</dbReference>
<dbReference type="InterPro" id="IPR011920">
    <property type="entry name" value="Lipid_A_LpxL_LpxP"/>
</dbReference>
<comment type="pathway">
    <text evidence="9">Bacterial outer membrane biogenesis; lipopolysaccharide biosynthesis.</text>
</comment>
<keyword evidence="8 9" id="KW-0012">Acyltransferase</keyword>
<evidence type="ECO:0000256" key="3">
    <source>
        <dbReference type="ARBA" id="ARBA00022679"/>
    </source>
</evidence>
<dbReference type="GO" id="GO:0009245">
    <property type="term" value="P:lipid A biosynthetic process"/>
    <property type="evidence" value="ECO:0007669"/>
    <property type="project" value="InterPro"/>
</dbReference>
<dbReference type="UniPathway" id="UPA00360">
    <property type="reaction ID" value="UER00485"/>
</dbReference>
<sequence length="301" mass="34649">MPFLSPRFWPTWLGLMALRLISLLPMAAQYTLGRFLGKMLYRLISKRRHIVEVNLKLCFPEKSEEERKQMAVEVFENNAIGMFETSMAWWSSPDRFKDKVIIEGLEHIEKAQQEGHGILLTGAHYSTLDLGGFLLGQKLNFSTVYRPHNNPLFDRFICQGRSRFVEQMLDNENSRAIVKQLRQGNIVWFAPDQDMGPKQSIFVRFFGMPAATVPATSKLARLGKAKVMIFGQHRLPNGEGYKLTISPALEPFPTSDEAADTNLVNQGLEQAIRQFPTQYMWVHRRFKTQPDSEKSHLYAKR</sequence>
<keyword evidence="3 9" id="KW-0808">Transferase</keyword>
<dbReference type="GO" id="GO:0009103">
    <property type="term" value="P:lipopolysaccharide biosynthetic process"/>
    <property type="evidence" value="ECO:0007669"/>
    <property type="project" value="UniProtKB-UniRule"/>
</dbReference>
<dbReference type="UniPathway" id="UPA00030"/>
<dbReference type="InterPro" id="IPR004960">
    <property type="entry name" value="LipA_acyltrans"/>
</dbReference>
<keyword evidence="7 9" id="KW-0472">Membrane</keyword>
<gene>
    <name evidence="9 10" type="primary">lpxL</name>
    <name evidence="10" type="ORF">IOQ59_00755</name>
</gene>
<dbReference type="PANTHER" id="PTHR30606:SF9">
    <property type="entry name" value="LIPID A BIOSYNTHESIS LAUROYLTRANSFERASE"/>
    <property type="match status" value="1"/>
</dbReference>
<evidence type="ECO:0000313" key="11">
    <source>
        <dbReference type="Proteomes" id="UP000640333"/>
    </source>
</evidence>
<evidence type="ECO:0000256" key="5">
    <source>
        <dbReference type="ARBA" id="ARBA00022985"/>
    </source>
</evidence>
<feature type="short sequence motif" description="HXXXXD motif" evidence="9">
    <location>
        <begin position="124"/>
        <end position="129"/>
    </location>
</feature>
<name>A0A8J7K4N0_9GAMM</name>
<reference evidence="10" key="1">
    <citation type="submission" date="2020-10" db="EMBL/GenBank/DDBJ databases">
        <title>Bacterium isolated from coastal waters sediment.</title>
        <authorList>
            <person name="Chen R.-J."/>
            <person name="Lu D.-C."/>
            <person name="Zhu K.-L."/>
            <person name="Du Z.-J."/>
        </authorList>
    </citation>
    <scope>NUCLEOTIDE SEQUENCE</scope>
    <source>
        <strain evidence="10">N1Y112</strain>
    </source>
</reference>
<keyword evidence="5 9" id="KW-0448">Lipopolysaccharide biosynthesis</keyword>
<protein>
    <recommendedName>
        <fullName evidence="9">Lipid A biosynthesis acyltransferase</fullName>
        <ecNumber evidence="9">2.3.1.241</ecNumber>
    </recommendedName>
    <alternativeName>
        <fullName evidence="9">Kdo(2)-lipid IV(A) acyltransferase</fullName>
    </alternativeName>
</protein>
<evidence type="ECO:0000256" key="7">
    <source>
        <dbReference type="ARBA" id="ARBA00023136"/>
    </source>
</evidence>
<proteinExistence type="inferred from homology"/>
<dbReference type="CDD" id="cd07984">
    <property type="entry name" value="LPLAT_LABLAT-like"/>
    <property type="match status" value="1"/>
</dbReference>
<dbReference type="GO" id="GO:0008913">
    <property type="term" value="F:Kdo2-lipid IVA acyltransferase activity"/>
    <property type="evidence" value="ECO:0007669"/>
    <property type="project" value="UniProtKB-EC"/>
</dbReference>
<evidence type="ECO:0000313" key="10">
    <source>
        <dbReference type="EMBL" id="MBE9395780.1"/>
    </source>
</evidence>
<dbReference type="EC" id="2.3.1.241" evidence="9"/>
<comment type="similarity">
    <text evidence="9">Belongs to the LpxL/LpxM/LpxP family.</text>
</comment>
<dbReference type="PANTHER" id="PTHR30606">
    <property type="entry name" value="LIPID A BIOSYNTHESIS LAUROYL ACYLTRANSFERASE"/>
    <property type="match status" value="1"/>
</dbReference>
<dbReference type="EMBL" id="JADEYS010000001">
    <property type="protein sequence ID" value="MBE9395780.1"/>
    <property type="molecule type" value="Genomic_DNA"/>
</dbReference>
<evidence type="ECO:0000256" key="9">
    <source>
        <dbReference type="HAMAP-Rule" id="MF_01942"/>
    </source>
</evidence>
<evidence type="ECO:0000256" key="6">
    <source>
        <dbReference type="ARBA" id="ARBA00022989"/>
    </source>
</evidence>
<feature type="transmembrane region" description="Helical" evidence="9">
    <location>
        <begin position="12"/>
        <end position="32"/>
    </location>
</feature>
<dbReference type="PIRSF" id="PIRSF026649">
    <property type="entry name" value="MsbB"/>
    <property type="match status" value="1"/>
</dbReference>
<keyword evidence="6 9" id="KW-1133">Transmembrane helix</keyword>
<keyword evidence="2 9" id="KW-0997">Cell inner membrane</keyword>
<comment type="pathway">
    <text evidence="9">Glycolipid biosynthesis; KDO(2)-lipid A biosynthesis; KDO(2)-lipid A from CMP-3-deoxy-D-manno-octulosonate and lipid IV(A): step 3/4.</text>
</comment>
<dbReference type="Proteomes" id="UP000640333">
    <property type="component" value="Unassembled WGS sequence"/>
</dbReference>
<keyword evidence="1 9" id="KW-1003">Cell membrane</keyword>
<accession>A0A8J7K4N0</accession>
<evidence type="ECO:0000256" key="2">
    <source>
        <dbReference type="ARBA" id="ARBA00022519"/>
    </source>
</evidence>
<comment type="caution">
    <text evidence="10">The sequence shown here is derived from an EMBL/GenBank/DDBJ whole genome shotgun (WGS) entry which is preliminary data.</text>
</comment>
<keyword evidence="4 9" id="KW-0812">Transmembrane</keyword>
<organism evidence="10 11">
    <name type="scientific">Pontibacterium sinense</name>
    <dbReference type="NCBI Taxonomy" id="2781979"/>
    <lineage>
        <taxon>Bacteria</taxon>
        <taxon>Pseudomonadati</taxon>
        <taxon>Pseudomonadota</taxon>
        <taxon>Gammaproteobacteria</taxon>
        <taxon>Oceanospirillales</taxon>
        <taxon>Oceanospirillaceae</taxon>
        <taxon>Pontibacterium</taxon>
    </lineage>
</organism>
<dbReference type="GO" id="GO:0005886">
    <property type="term" value="C:plasma membrane"/>
    <property type="evidence" value="ECO:0007669"/>
    <property type="project" value="UniProtKB-SubCell"/>
</dbReference>
<evidence type="ECO:0000256" key="8">
    <source>
        <dbReference type="ARBA" id="ARBA00023315"/>
    </source>
</evidence>
<dbReference type="HAMAP" id="MF_01942">
    <property type="entry name" value="Lipid_A_LpxL_LpxP"/>
    <property type="match status" value="1"/>
</dbReference>
<dbReference type="NCBIfam" id="TIGR02207">
    <property type="entry name" value="lipid_A_htrB"/>
    <property type="match status" value="1"/>
</dbReference>
<comment type="catalytic activity">
    <reaction evidence="9">
        <text>an alpha-Kdo-(2-&gt;4)-alpha-Kdo-(2-&gt;6)-lipid IVA + a fatty acyl-[ACP] = an alpha-Kdo-(2-&gt;4)-alpha-Kdo-(2-&gt;6)-(acyl)-lipid IVA + holo-[ACP]</text>
        <dbReference type="Rhea" id="RHEA:69396"/>
        <dbReference type="Rhea" id="RHEA-COMP:9685"/>
        <dbReference type="Rhea" id="RHEA-COMP:14125"/>
        <dbReference type="ChEBI" id="CHEBI:64479"/>
        <dbReference type="ChEBI" id="CHEBI:138651"/>
        <dbReference type="ChEBI" id="CHEBI:176429"/>
        <dbReference type="ChEBI" id="CHEBI:176430"/>
        <dbReference type="EC" id="2.3.1.241"/>
    </reaction>
</comment>
<dbReference type="GO" id="GO:0036104">
    <property type="term" value="P:Kdo2-lipid A biosynthetic process"/>
    <property type="evidence" value="ECO:0007669"/>
    <property type="project" value="UniProtKB-UniRule"/>
</dbReference>
<evidence type="ECO:0000256" key="4">
    <source>
        <dbReference type="ARBA" id="ARBA00022692"/>
    </source>
</evidence>
<comment type="subcellular location">
    <subcellularLocation>
        <location evidence="9">Cell inner membrane</location>
        <topology evidence="9">Single-pass membrane protein</topology>
    </subcellularLocation>
</comment>